<dbReference type="InterPro" id="IPR001867">
    <property type="entry name" value="OmpR/PhoB-type_DNA-bd"/>
</dbReference>
<dbReference type="EMBL" id="JBDIVE010000001">
    <property type="protein sequence ID" value="MEN3067295.1"/>
    <property type="molecule type" value="Genomic_DNA"/>
</dbReference>
<feature type="domain" description="OmpR/PhoB-type" evidence="9">
    <location>
        <begin position="162"/>
        <end position="261"/>
    </location>
</feature>
<dbReference type="PANTHER" id="PTHR48111">
    <property type="entry name" value="REGULATOR OF RPOS"/>
    <property type="match status" value="1"/>
</dbReference>
<keyword evidence="5" id="KW-0804">Transcription</keyword>
<comment type="caution">
    <text evidence="10">The sequence shown here is derived from an EMBL/GenBank/DDBJ whole genome shotgun (WGS) entry which is preliminary data.</text>
</comment>
<dbReference type="CDD" id="cd17574">
    <property type="entry name" value="REC_OmpR"/>
    <property type="match status" value="1"/>
</dbReference>
<dbReference type="PROSITE" id="PS51755">
    <property type="entry name" value="OMPR_PHOB"/>
    <property type="match status" value="1"/>
</dbReference>
<dbReference type="InterPro" id="IPR016032">
    <property type="entry name" value="Sig_transdc_resp-reg_C-effctor"/>
</dbReference>
<dbReference type="SUPFAM" id="SSF46894">
    <property type="entry name" value="C-terminal effector domain of the bipartite response regulators"/>
    <property type="match status" value="1"/>
</dbReference>
<keyword evidence="1 6" id="KW-0597">Phosphoprotein</keyword>
<evidence type="ECO:0000256" key="3">
    <source>
        <dbReference type="ARBA" id="ARBA00023015"/>
    </source>
</evidence>
<evidence type="ECO:0000256" key="2">
    <source>
        <dbReference type="ARBA" id="ARBA00023012"/>
    </source>
</evidence>
<organism evidence="10 11">
    <name type="scientific">Uliginosibacterium sediminicola</name>
    <dbReference type="NCBI Taxonomy" id="2024550"/>
    <lineage>
        <taxon>Bacteria</taxon>
        <taxon>Pseudomonadati</taxon>
        <taxon>Pseudomonadota</taxon>
        <taxon>Betaproteobacteria</taxon>
        <taxon>Rhodocyclales</taxon>
        <taxon>Zoogloeaceae</taxon>
        <taxon>Uliginosibacterium</taxon>
    </lineage>
</organism>
<accession>A0ABU9YUA0</accession>
<dbReference type="CDD" id="cd00383">
    <property type="entry name" value="trans_reg_C"/>
    <property type="match status" value="1"/>
</dbReference>
<evidence type="ECO:0000256" key="4">
    <source>
        <dbReference type="ARBA" id="ARBA00023125"/>
    </source>
</evidence>
<feature type="DNA-binding region" description="OmpR/PhoB-type" evidence="7">
    <location>
        <begin position="162"/>
        <end position="261"/>
    </location>
</feature>
<dbReference type="InterPro" id="IPR011006">
    <property type="entry name" value="CheY-like_superfamily"/>
</dbReference>
<dbReference type="RefSeq" id="WP_345918063.1">
    <property type="nucleotide sequence ID" value="NZ_JBDIVE010000001.1"/>
</dbReference>
<dbReference type="InterPro" id="IPR039420">
    <property type="entry name" value="WalR-like"/>
</dbReference>
<dbReference type="Gene3D" id="6.10.250.690">
    <property type="match status" value="1"/>
</dbReference>
<gene>
    <name evidence="10" type="ORF">ABDB84_02320</name>
</gene>
<feature type="domain" description="Response regulatory" evidence="8">
    <location>
        <begin position="36"/>
        <end position="149"/>
    </location>
</feature>
<dbReference type="PROSITE" id="PS50110">
    <property type="entry name" value="RESPONSE_REGULATORY"/>
    <property type="match status" value="1"/>
</dbReference>
<evidence type="ECO:0000256" key="6">
    <source>
        <dbReference type="PROSITE-ProRule" id="PRU00169"/>
    </source>
</evidence>
<dbReference type="InterPro" id="IPR036388">
    <property type="entry name" value="WH-like_DNA-bd_sf"/>
</dbReference>
<dbReference type="Gene3D" id="1.10.10.10">
    <property type="entry name" value="Winged helix-like DNA-binding domain superfamily/Winged helix DNA-binding domain"/>
    <property type="match status" value="1"/>
</dbReference>
<protein>
    <submittedName>
        <fullName evidence="10">Response regulator transcription factor</fullName>
    </submittedName>
</protein>
<keyword evidence="11" id="KW-1185">Reference proteome</keyword>
<keyword evidence="4 7" id="KW-0238">DNA-binding</keyword>
<dbReference type="Pfam" id="PF00072">
    <property type="entry name" value="Response_reg"/>
    <property type="match status" value="1"/>
</dbReference>
<dbReference type="Proteomes" id="UP001410394">
    <property type="component" value="Unassembled WGS sequence"/>
</dbReference>
<evidence type="ECO:0000259" key="8">
    <source>
        <dbReference type="PROSITE" id="PS50110"/>
    </source>
</evidence>
<evidence type="ECO:0000256" key="1">
    <source>
        <dbReference type="ARBA" id="ARBA00022553"/>
    </source>
</evidence>
<evidence type="ECO:0000256" key="5">
    <source>
        <dbReference type="ARBA" id="ARBA00023163"/>
    </source>
</evidence>
<dbReference type="PANTHER" id="PTHR48111:SF4">
    <property type="entry name" value="DNA-BINDING DUAL TRANSCRIPTIONAL REGULATOR OMPR"/>
    <property type="match status" value="1"/>
</dbReference>
<dbReference type="SMART" id="SM00448">
    <property type="entry name" value="REC"/>
    <property type="match status" value="1"/>
</dbReference>
<evidence type="ECO:0000256" key="7">
    <source>
        <dbReference type="PROSITE-ProRule" id="PRU01091"/>
    </source>
</evidence>
<dbReference type="SUPFAM" id="SSF52172">
    <property type="entry name" value="CheY-like"/>
    <property type="match status" value="1"/>
</dbReference>
<evidence type="ECO:0000313" key="11">
    <source>
        <dbReference type="Proteomes" id="UP001410394"/>
    </source>
</evidence>
<evidence type="ECO:0000259" key="9">
    <source>
        <dbReference type="PROSITE" id="PS51755"/>
    </source>
</evidence>
<reference evidence="10 11" key="1">
    <citation type="journal article" date="2018" name="Int. J. Syst. Evol. Microbiol.">
        <title>Uliginosibacterium sediminicola sp. nov., isolated from freshwater sediment.</title>
        <authorList>
            <person name="Hwang W.M."/>
            <person name="Kim S.M."/>
            <person name="Kang K."/>
            <person name="Ahn T.Y."/>
        </authorList>
    </citation>
    <scope>NUCLEOTIDE SEQUENCE [LARGE SCALE GENOMIC DNA]</scope>
    <source>
        <strain evidence="10 11">M1-21</strain>
    </source>
</reference>
<evidence type="ECO:0000313" key="10">
    <source>
        <dbReference type="EMBL" id="MEN3067295.1"/>
    </source>
</evidence>
<name>A0ABU9YUA0_9RHOO</name>
<keyword evidence="3" id="KW-0805">Transcription regulation</keyword>
<keyword evidence="2" id="KW-0902">Two-component regulatory system</keyword>
<dbReference type="Pfam" id="PF00486">
    <property type="entry name" value="Trans_reg_C"/>
    <property type="match status" value="1"/>
</dbReference>
<sequence length="267" mass="29528">MTAPHTALRAQAMTGLPWPDENPSQATGTHPIMAERLLMIDDDVPLARMVGEYLGARALPVTHAATLREGEQRLREERFDALILDAMLPDGDGFDLCRQLRERSSVPILMLTARGEEVDKVVGLELGADDYLAKPFSPRELLARLRALLRRAQAHGPTPQEPACLRFGRLEIDPAALVARLDGVACELTAHQFSLLWALATHPGRVLSREALLELARGDTLEAFDRSIDVHISRIRAAIEDDARHPQRILTVRGAGYVFAQKQDDMA</sequence>
<dbReference type="InterPro" id="IPR001789">
    <property type="entry name" value="Sig_transdc_resp-reg_receiver"/>
</dbReference>
<dbReference type="SMART" id="SM00862">
    <property type="entry name" value="Trans_reg_C"/>
    <property type="match status" value="1"/>
</dbReference>
<proteinExistence type="predicted"/>
<feature type="modified residue" description="4-aspartylphosphate" evidence="6">
    <location>
        <position position="85"/>
    </location>
</feature>
<dbReference type="Gene3D" id="3.40.50.2300">
    <property type="match status" value="1"/>
</dbReference>